<dbReference type="EMBL" id="DQ491001">
    <property type="protein sequence ID" value="ABT14323.1"/>
    <property type="molecule type" value="Genomic_DNA"/>
</dbReference>
<protein>
    <submittedName>
        <fullName evidence="1">Uncharacterized protein m769R</fullName>
    </submittedName>
</protein>
<evidence type="ECO:0000313" key="2">
    <source>
        <dbReference type="Proteomes" id="UP000246715"/>
    </source>
</evidence>
<gene>
    <name evidence="1" type="primary">m769R</name>
    <name evidence="1" type="ORF">MT325_m769R</name>
</gene>
<organismHost>
    <name type="scientific">Paramecium bursaria</name>
    <dbReference type="NCBI Taxonomy" id="74790"/>
</organismHost>
<proteinExistence type="predicted"/>
<organism evidence="1 2">
    <name type="scientific">Paramecium bursaria Chlorella virus MT325</name>
    <name type="common">PBCV-MT325</name>
    <dbReference type="NCBI Taxonomy" id="346932"/>
    <lineage>
        <taxon>Viruses</taxon>
        <taxon>Varidnaviria</taxon>
        <taxon>Bamfordvirae</taxon>
        <taxon>Nucleocytoviricota</taxon>
        <taxon>Megaviricetes</taxon>
        <taxon>Algavirales</taxon>
        <taxon>Phycodnaviridae</taxon>
        <taxon>Chlorovirus</taxon>
        <taxon>Chlorovirus conductrix</taxon>
        <taxon>Paramecium bursaria Chlorella virus A1</taxon>
    </lineage>
</organism>
<evidence type="ECO:0000313" key="1">
    <source>
        <dbReference type="EMBL" id="ABT14323.1"/>
    </source>
</evidence>
<reference evidence="1 2" key="1">
    <citation type="journal article" date="2007" name="Virology">
        <title>Sequence and annotation of the 314-kb MT325 and the 321-kb FR483 viruses that infect Chlorella Pbi.</title>
        <authorList>
            <person name="Fitzgerald L.A."/>
            <person name="Graves M.V."/>
            <person name="Li X."/>
            <person name="Feldblyum T."/>
            <person name="Hartigan J."/>
            <person name="Van Etten J.L."/>
        </authorList>
    </citation>
    <scope>NUCLEOTIDE SEQUENCE [LARGE SCALE GENOMIC DNA]</scope>
    <source>
        <strain evidence="1 2">MT325</strain>
    </source>
</reference>
<sequence>MRENHPCTRVLLKLSWHAKTILRRKHYTNTEHTAVKYTFVSIYAIYNVKEIYGCFSTEIQETRQILSANV</sequence>
<accession>A7IVE9</accession>
<dbReference type="Proteomes" id="UP000246715">
    <property type="component" value="Segment"/>
</dbReference>
<name>A7IVE9_PBCVM</name>